<sequence length="165" mass="17998">MSRFSVVCSALLLVASTPLLADEASHAAQAKRLLELTHAKNLTVPVYSQVRQAFEQRFVEAKAPESKKALLESYQAKANAALDKAIGWQKLEPQMVSLYSAAFTEAELKELIAFYQSPTGSKVLARMPALMAQSVQISQSQLQPAVPQVNKLLTDMSAELAPKQP</sequence>
<keyword evidence="1" id="KW-0732">Signal</keyword>
<dbReference type="RefSeq" id="WP_183090681.1">
    <property type="nucleotide sequence ID" value="NZ_JACJUD010000007.1"/>
</dbReference>
<feature type="signal peptide" evidence="1">
    <location>
        <begin position="1"/>
        <end position="21"/>
    </location>
</feature>
<evidence type="ECO:0000259" key="2">
    <source>
        <dbReference type="Pfam" id="PF09832"/>
    </source>
</evidence>
<dbReference type="Pfam" id="PF09832">
    <property type="entry name" value="DUF2059"/>
    <property type="match status" value="1"/>
</dbReference>
<evidence type="ECO:0000313" key="3">
    <source>
        <dbReference type="EMBL" id="MBB2497154.1"/>
    </source>
</evidence>
<dbReference type="Proteomes" id="UP000542720">
    <property type="component" value="Unassembled WGS sequence"/>
</dbReference>
<feature type="chain" id="PRO_5031305731" evidence="1">
    <location>
        <begin position="22"/>
        <end position="165"/>
    </location>
</feature>
<protein>
    <submittedName>
        <fullName evidence="3">DUF2059 domain-containing protein</fullName>
    </submittedName>
</protein>
<organism evidence="3 4">
    <name type="scientific">Aquipseudomonas ullengensis</name>
    <dbReference type="NCBI Taxonomy" id="2759166"/>
    <lineage>
        <taxon>Bacteria</taxon>
        <taxon>Pseudomonadati</taxon>
        <taxon>Pseudomonadota</taxon>
        <taxon>Gammaproteobacteria</taxon>
        <taxon>Pseudomonadales</taxon>
        <taxon>Pseudomonadaceae</taxon>
        <taxon>Aquipseudomonas</taxon>
    </lineage>
</organism>
<dbReference type="AlphaFoldDB" id="A0A7W4LPV8"/>
<keyword evidence="4" id="KW-1185">Reference proteome</keyword>
<dbReference type="EMBL" id="JACJUD010000007">
    <property type="protein sequence ID" value="MBB2497154.1"/>
    <property type="molecule type" value="Genomic_DNA"/>
</dbReference>
<proteinExistence type="predicted"/>
<comment type="caution">
    <text evidence="3">The sequence shown here is derived from an EMBL/GenBank/DDBJ whole genome shotgun (WGS) entry which is preliminary data.</text>
</comment>
<evidence type="ECO:0000313" key="4">
    <source>
        <dbReference type="Proteomes" id="UP000542720"/>
    </source>
</evidence>
<accession>A0A7W4LPV8</accession>
<feature type="domain" description="DUF2059" evidence="2">
    <location>
        <begin position="89"/>
        <end position="148"/>
    </location>
</feature>
<dbReference type="InterPro" id="IPR018637">
    <property type="entry name" value="DUF2059"/>
</dbReference>
<reference evidence="3 4" key="1">
    <citation type="submission" date="2020-08" db="EMBL/GenBank/DDBJ databases">
        <authorList>
            <person name="Kim C.M."/>
        </authorList>
    </citation>
    <scope>NUCLEOTIDE SEQUENCE [LARGE SCALE GENOMIC DNA]</scope>
    <source>
        <strain evidence="3 4">UL070</strain>
    </source>
</reference>
<evidence type="ECO:0000256" key="1">
    <source>
        <dbReference type="SAM" id="SignalP"/>
    </source>
</evidence>
<gene>
    <name evidence="3" type="ORF">H3H51_19185</name>
</gene>
<name>A0A7W4LPV8_9GAMM</name>